<dbReference type="Proteomes" id="UP001222800">
    <property type="component" value="Chromosome"/>
</dbReference>
<protein>
    <submittedName>
        <fullName evidence="1">Uncharacterized protein</fullName>
    </submittedName>
</protein>
<name>A0ABY8EGF8_9FIRM</name>
<evidence type="ECO:0000313" key="2">
    <source>
        <dbReference type="Proteomes" id="UP001222800"/>
    </source>
</evidence>
<keyword evidence="2" id="KW-1185">Reference proteome</keyword>
<accession>A0ABY8EGF8</accession>
<dbReference type="EMBL" id="CP120733">
    <property type="protein sequence ID" value="WFD09853.1"/>
    <property type="molecule type" value="Genomic_DNA"/>
</dbReference>
<evidence type="ECO:0000313" key="1">
    <source>
        <dbReference type="EMBL" id="WFD09853.1"/>
    </source>
</evidence>
<sequence length="108" mass="12884">MYINGNFKMESDYEVRVIREDEFDVDLFIDINYRSVDLDIGNNDLNISRIQFQMVKAILLRFSKNGTRMTCHMLRDIDLYSAFSNFEIEYKDRVINIEKVEEKVVLSI</sequence>
<proteinExistence type="predicted"/>
<organism evidence="1 2">
    <name type="scientific">Tepidibacter hydrothermalis</name>
    <dbReference type="NCBI Taxonomy" id="3036126"/>
    <lineage>
        <taxon>Bacteria</taxon>
        <taxon>Bacillati</taxon>
        <taxon>Bacillota</taxon>
        <taxon>Clostridia</taxon>
        <taxon>Peptostreptococcales</taxon>
        <taxon>Peptostreptococcaceae</taxon>
        <taxon>Tepidibacter</taxon>
    </lineage>
</organism>
<reference evidence="1 2" key="1">
    <citation type="submission" date="2023-03" db="EMBL/GenBank/DDBJ databases">
        <title>Complete genome sequence of Tepidibacter sp. SWIR-1, isolated from a deep-sea hydrothermal vent.</title>
        <authorList>
            <person name="Li X."/>
        </authorList>
    </citation>
    <scope>NUCLEOTIDE SEQUENCE [LARGE SCALE GENOMIC DNA]</scope>
    <source>
        <strain evidence="1 2">SWIR-1</strain>
    </source>
</reference>
<gene>
    <name evidence="1" type="ORF">P4S50_15855</name>
</gene>
<dbReference type="RefSeq" id="WP_277731807.1">
    <property type="nucleotide sequence ID" value="NZ_CP120733.1"/>
</dbReference>